<feature type="region of interest" description="Disordered" evidence="1">
    <location>
        <begin position="1810"/>
        <end position="1843"/>
    </location>
</feature>
<feature type="region of interest" description="Disordered" evidence="1">
    <location>
        <begin position="1"/>
        <end position="482"/>
    </location>
</feature>
<feature type="region of interest" description="Disordered" evidence="1">
    <location>
        <begin position="1628"/>
        <end position="1679"/>
    </location>
</feature>
<feature type="region of interest" description="Disordered" evidence="1">
    <location>
        <begin position="1895"/>
        <end position="1922"/>
    </location>
</feature>
<dbReference type="STRING" id="1353952.A0A165CX02"/>
<dbReference type="InParanoid" id="A0A165CX02"/>
<feature type="region of interest" description="Disordered" evidence="1">
    <location>
        <begin position="633"/>
        <end position="703"/>
    </location>
</feature>
<evidence type="ECO:0000256" key="1">
    <source>
        <dbReference type="SAM" id="MobiDB-lite"/>
    </source>
</evidence>
<feature type="compositionally biased region" description="Basic and acidic residues" evidence="1">
    <location>
        <begin position="69"/>
        <end position="113"/>
    </location>
</feature>
<feature type="compositionally biased region" description="Basic and acidic residues" evidence="1">
    <location>
        <begin position="1156"/>
        <end position="1168"/>
    </location>
</feature>
<feature type="compositionally biased region" description="Basic and acidic residues" evidence="1">
    <location>
        <begin position="323"/>
        <end position="335"/>
    </location>
</feature>
<feature type="region of interest" description="Disordered" evidence="1">
    <location>
        <begin position="500"/>
        <end position="542"/>
    </location>
</feature>
<keyword evidence="3" id="KW-1185">Reference proteome</keyword>
<feature type="region of interest" description="Disordered" evidence="1">
    <location>
        <begin position="792"/>
        <end position="812"/>
    </location>
</feature>
<evidence type="ECO:0000313" key="3">
    <source>
        <dbReference type="Proteomes" id="UP000076842"/>
    </source>
</evidence>
<organism evidence="2 3">
    <name type="scientific">Calocera cornea HHB12733</name>
    <dbReference type="NCBI Taxonomy" id="1353952"/>
    <lineage>
        <taxon>Eukaryota</taxon>
        <taxon>Fungi</taxon>
        <taxon>Dikarya</taxon>
        <taxon>Basidiomycota</taxon>
        <taxon>Agaricomycotina</taxon>
        <taxon>Dacrymycetes</taxon>
        <taxon>Dacrymycetales</taxon>
        <taxon>Dacrymycetaceae</taxon>
        <taxon>Calocera</taxon>
    </lineage>
</organism>
<feature type="compositionally biased region" description="Polar residues" evidence="1">
    <location>
        <begin position="802"/>
        <end position="811"/>
    </location>
</feature>
<dbReference type="EMBL" id="KV424101">
    <property type="protein sequence ID" value="KZT51572.1"/>
    <property type="molecule type" value="Genomic_DNA"/>
</dbReference>
<gene>
    <name evidence="2" type="ORF">CALCODRAFT_512607</name>
</gene>
<protein>
    <submittedName>
        <fullName evidence="2">Uncharacterized protein</fullName>
    </submittedName>
</protein>
<feature type="compositionally biased region" description="Pro residues" evidence="1">
    <location>
        <begin position="1629"/>
        <end position="1640"/>
    </location>
</feature>
<accession>A0A165CX02</accession>
<feature type="compositionally biased region" description="Low complexity" evidence="1">
    <location>
        <begin position="191"/>
        <end position="238"/>
    </location>
</feature>
<feature type="compositionally biased region" description="Polar residues" evidence="1">
    <location>
        <begin position="974"/>
        <end position="1001"/>
    </location>
</feature>
<evidence type="ECO:0000313" key="2">
    <source>
        <dbReference type="EMBL" id="KZT51572.1"/>
    </source>
</evidence>
<feature type="region of interest" description="Disordered" evidence="1">
    <location>
        <begin position="1071"/>
        <end position="1090"/>
    </location>
</feature>
<feature type="compositionally biased region" description="Low complexity" evidence="1">
    <location>
        <begin position="645"/>
        <end position="660"/>
    </location>
</feature>
<feature type="region of interest" description="Disordered" evidence="1">
    <location>
        <begin position="1461"/>
        <end position="1494"/>
    </location>
</feature>
<feature type="compositionally biased region" description="Polar residues" evidence="1">
    <location>
        <begin position="1071"/>
        <end position="1085"/>
    </location>
</feature>
<feature type="compositionally biased region" description="Polar residues" evidence="1">
    <location>
        <begin position="1666"/>
        <end position="1679"/>
    </location>
</feature>
<sequence length="1922" mass="207677">MPPSSSSAPRSYPQSRIPISPTTPVPILIPSLRVTAPTPGQTPKASFNEDGTMPPPTAAPRAKSVKSVRIQEPEPRMTLEMIAERGERQRMKQLEGQADRSRVAPWAEPDHPSRAPAATLKKKSKENKKDVISTLSGFRVAIDPSPPLPELVSQPRPLSRNASVRAPLAAAQERTRVDSKATLLSFKSNRSATSAKTTSSIATTASTATTSTTASAHSAVSHTSNASIASRSSASQYSTIRDASSSKSKRGDGLEHKRSRSRLGLDSLFHAWGPSKDASKDIPQAVAPEVKEKSLWARTIGRKSVDKERARSPTPSSIGRNSGDIRRSMETERARSPTPSMFSGRSQLPRPISPPLGHPTVPESIAAMLETASRAGTPTFLAPPSSQTDLSASETDDNKEDTHGPRFMRSIRSIATFRQKQAARERGQSTSSGSSWEAGAPSEANSPAKPAVDSSSPKTSLEPEVTVPHTSTATVNSIKDVGDGTIRGMASIFGLRSVSRASNHSDSQRVRKSRSSTGTFDSVSSRDVTSLPPHLHRPDYPTPPISQLQAAAADVPNITRVGSKMRRPGLQGLFDGMKKHKPEKSQEEKKALHESWVEIERPSFECNDDGRELIALAMPFSLPPATAEELEQIARTRSQSPPPSNVNNNLPDLLDPTPKNSLRLKTKQDQNKQSSLRGSLRRVFQPETQRTPRKSQRPMSDGDMFEFMRGPVNGKNIPKFEGTVLMTFLDFSALAAANSELSDLISSLDLTGVTPDCTPAKPSRFFSARPIPLPTSATVPAVPNSAHADLVTPKTHSKSIQEESGASSLPTPVSAEGGFHKAHKAQLPSMSTLRGRQLKSLSATAREEWLSLFPDAMGAATAVDISSLTPDATPTLDKAEMWPNPQLKKIDFAKAALEPAQMPSEEAPALSSTVDFTVDATHAIIEPAKTNSMLSVPESYKDWINSLRGSEASISLSASTLGVIAGNYLAFTGQGSHPSDSTSTASIYESAQESLSKTNDSLPKATEKDLKDIANEMSPHRARSPPPSMPLPPTPDGDMSFSLIVPGGLSSKVRQLLPDINTTLTTLDRPISMTSDDMSPLSRKSSGSERSLDFTETYNQLAGPGIRKSFVNYVAHVSEEMFGNQEYLSSVLNLSDSALPTRDMFEFDAVTAHKDKTTLADDHQEAPARSRKGHVPADSYASLPSMYDDQLPGNSMIFNVTAPSALHHMASILSDGGSKLVARYNDSVAFPPSESNRDSYSTYDSSALDADIAELSAQDKMRKKRDTETSIPSISSYGALVKPGVPNPMGYTASERARLDSESSIRPLTASAMAAMDDDQLRRRFNRQSSDSVASTWSFHPQAIPLQYRTHGHVEAPSGPPPAYLNNNKRNSLMRNRDSMDSQSAAQAYQMYGSIGGIAASAGSRRDSQDSILTGLSEMSPMSYQRRGRPGIADDKMFESAGASGMLDSIVDASEADLSSRASFDSEMLSSSARESDDELHSDEDDSLFPAEGKRFKENGRDKLALPALFRGKGRKPRPVSAISQDSVYMPGPDDTMMTMLDGDMGWARRSGIQNSPSVHAALNRHAKANDHDQVSTQVRGASVDPAHDLTQTIKFSERRAIKVLETLRPDDSIDNVVLKASGLSDHLPPTPRITKPAPPSARKRVGIEPSPRVSVPLGTVPDTPPYTSSEAGSTSSIDLPNLHASLNKFPATGTMDGTPAIGEGRTRPHGQGHRRFSGFAISTITEETPTVIYATPGDRSRKSSGADMDTINELNKSRLEGLEKRRSLLLEVQQSQVHFPGKIDAEELEEDEESDHELPTTKEAILNFLAKSQSKFKPRTDLPTRTRTRSRTSSRPSPYPLPEWQQAESHAIPPLPELADLKPPSAQSSNLPGSVLSIPTETAVAGWNAQRINFDRASATRQERSTSTGAQWGTPYRPRTL</sequence>
<dbReference type="Proteomes" id="UP000076842">
    <property type="component" value="Unassembled WGS sequence"/>
</dbReference>
<feature type="compositionally biased region" description="Acidic residues" evidence="1">
    <location>
        <begin position="1476"/>
        <end position="1487"/>
    </location>
</feature>
<feature type="region of interest" description="Disordered" evidence="1">
    <location>
        <begin position="974"/>
        <end position="1005"/>
    </location>
</feature>
<feature type="compositionally biased region" description="Polar residues" evidence="1">
    <location>
        <begin position="1461"/>
        <end position="1473"/>
    </location>
</feature>
<feature type="compositionally biased region" description="Polar residues" evidence="1">
    <location>
        <begin position="468"/>
        <end position="477"/>
    </location>
</feature>
<feature type="compositionally biased region" description="Polar residues" evidence="1">
    <location>
        <begin position="337"/>
        <end position="346"/>
    </location>
</feature>
<dbReference type="OrthoDB" id="2563277at2759"/>
<feature type="region of interest" description="Disordered" evidence="1">
    <location>
        <begin position="1856"/>
        <end position="1875"/>
    </location>
</feature>
<feature type="compositionally biased region" description="Polar residues" evidence="1">
    <location>
        <begin position="1866"/>
        <end position="1875"/>
    </location>
</feature>
<feature type="region of interest" description="Disordered" evidence="1">
    <location>
        <begin position="573"/>
        <end position="594"/>
    </location>
</feature>
<name>A0A165CX02_9BASI</name>
<proteinExistence type="predicted"/>
<feature type="region of interest" description="Disordered" evidence="1">
    <location>
        <begin position="1156"/>
        <end position="1181"/>
    </location>
</feature>
<feature type="compositionally biased region" description="Polar residues" evidence="1">
    <location>
        <begin position="384"/>
        <end position="393"/>
    </location>
</feature>
<feature type="compositionally biased region" description="Basic and acidic residues" evidence="1">
    <location>
        <begin position="583"/>
        <end position="594"/>
    </location>
</feature>
<feature type="compositionally biased region" description="Low complexity" evidence="1">
    <location>
        <begin position="1"/>
        <end position="15"/>
    </location>
</feature>
<feature type="compositionally biased region" description="Polar residues" evidence="1">
    <location>
        <begin position="515"/>
        <end position="528"/>
    </location>
</feature>
<reference evidence="2 3" key="1">
    <citation type="journal article" date="2016" name="Mol. Biol. Evol.">
        <title>Comparative Genomics of Early-Diverging Mushroom-Forming Fungi Provides Insights into the Origins of Lignocellulose Decay Capabilities.</title>
        <authorList>
            <person name="Nagy L.G."/>
            <person name="Riley R."/>
            <person name="Tritt A."/>
            <person name="Adam C."/>
            <person name="Daum C."/>
            <person name="Floudas D."/>
            <person name="Sun H."/>
            <person name="Yadav J.S."/>
            <person name="Pangilinan J."/>
            <person name="Larsson K.H."/>
            <person name="Matsuura K."/>
            <person name="Barry K."/>
            <person name="Labutti K."/>
            <person name="Kuo R."/>
            <person name="Ohm R.A."/>
            <person name="Bhattacharya S.S."/>
            <person name="Shirouzu T."/>
            <person name="Yoshinaga Y."/>
            <person name="Martin F.M."/>
            <person name="Grigoriev I.V."/>
            <person name="Hibbett D.S."/>
        </authorList>
    </citation>
    <scope>NUCLEOTIDE SEQUENCE [LARGE SCALE GENOMIC DNA]</scope>
    <source>
        <strain evidence="2 3">HHB12733</strain>
    </source>
</reference>